<keyword evidence="12 18" id="KW-0249">Electron transport</keyword>
<dbReference type="PROSITE" id="PS00077">
    <property type="entry name" value="COX1_CUB"/>
    <property type="match status" value="1"/>
</dbReference>
<feature type="transmembrane region" description="Helical" evidence="19">
    <location>
        <begin position="656"/>
        <end position="681"/>
    </location>
</feature>
<evidence type="ECO:0000256" key="7">
    <source>
        <dbReference type="ARBA" id="ARBA00022617"/>
    </source>
</evidence>
<dbReference type="EMBL" id="JAVKPH010000002">
    <property type="protein sequence ID" value="MDR5651451.1"/>
    <property type="molecule type" value="Genomic_DNA"/>
</dbReference>
<evidence type="ECO:0000256" key="10">
    <source>
        <dbReference type="ARBA" id="ARBA00022723"/>
    </source>
</evidence>
<feature type="transmembrane region" description="Helical" evidence="19">
    <location>
        <begin position="82"/>
        <end position="106"/>
    </location>
</feature>
<feature type="transmembrane region" description="Helical" evidence="19">
    <location>
        <begin position="573"/>
        <end position="596"/>
    </location>
</feature>
<organism evidence="21 22">
    <name type="scientific">Ruixingdingia sedimenti</name>
    <dbReference type="NCBI Taxonomy" id="3073604"/>
    <lineage>
        <taxon>Bacteria</taxon>
        <taxon>Pseudomonadati</taxon>
        <taxon>Pseudomonadota</taxon>
        <taxon>Alphaproteobacteria</taxon>
        <taxon>Rhodobacterales</taxon>
        <taxon>Paracoccaceae</taxon>
        <taxon>Ruixingdingia</taxon>
    </lineage>
</organism>
<evidence type="ECO:0000256" key="15">
    <source>
        <dbReference type="ARBA" id="ARBA00023008"/>
    </source>
</evidence>
<comment type="pathway">
    <text evidence="2">Energy metabolism; oxidative phosphorylation.</text>
</comment>
<comment type="subcellular location">
    <subcellularLocation>
        <location evidence="1">Cell membrane</location>
        <topology evidence="1">Multi-pass membrane protein</topology>
    </subcellularLocation>
</comment>
<dbReference type="PROSITE" id="PS50855">
    <property type="entry name" value="COX1"/>
    <property type="match status" value="1"/>
</dbReference>
<keyword evidence="22" id="KW-1185">Reference proteome</keyword>
<dbReference type="InterPro" id="IPR014241">
    <property type="entry name" value="Cyt_c_oxidase_su1_bac"/>
</dbReference>
<feature type="transmembrane region" description="Helical" evidence="19">
    <location>
        <begin position="795"/>
        <end position="813"/>
    </location>
</feature>
<evidence type="ECO:0000256" key="17">
    <source>
        <dbReference type="ARBA" id="ARBA00047816"/>
    </source>
</evidence>
<sequence>MTLPPNPPQNALRLHRELERIWGRPPGLRGALCSVNHSEIGKRFMIASAVFFAIAGLLAMLIRAQLATPEGAFLDAAQYNRIFTMHGSIMMFLFAIPMLEGLGMYLLPKMLGTRDLAFPRLSAFGWWCYLFGGTILILALLAGVAPDGGWFMYTPLTSKAYSPGINADVWLLGITFVEISALAAAVEITVTILRMRAPGMRLSRMPLMAWYLLGTAAMMLAGFPPLILGSVLLEVERAFDWPFFDVARGGDPLLWQHLFWLFGHPEVYIIFLPAAGAISTILPVMCRTTILGYGAIVAAVLGLVFLSFGLWVHHMFAVGIPHMALAFFSAASALVAVPTAVQIFAWIGTMWKGHPRLHLPMLHLMGFFGTFVIGGLTGVMLAIVPFNWQAHDTAFVTAHLHYVLIGGFVFPMMAGVVYWLPLILGRERVPGVGTAAFWLIFAGFHGTFLVMHLTGLMGMPRRISVYPDNPEWIWPNLISSAFGFVMAAGFALFALDLVLQVLFGRRARRDPWGAGTLEWAMPMPPPSYNIAALPPGPGADALALARGEGALPGAPRGQRETLVVDTLSGAPRFVAVLPGNSLLPVCTAAAIGGFVLLMLAGLYGAALAALAGVGAVCWWWQGFSGRPTGPATVPVAPGLDLPLHWGMEDTLARSGLVCLLVADGALFGSYLFAAGFLTVIAPGWPAPASGIGTLPAGLLAGGMLAGLAVAAGLARVRGARGAAAGAVAGLAALMLAGLLAAQLDDPTRHARDALRAAGLAYVALHAGVGGLLALVCAVHRRDGAIGPGAQGVWRLWQDFTLATAAILVALVAVQEAS</sequence>
<name>A0ABU1F3K0_9RHOB</name>
<evidence type="ECO:0000256" key="13">
    <source>
        <dbReference type="ARBA" id="ARBA00022989"/>
    </source>
</evidence>
<keyword evidence="9 18" id="KW-0812">Transmembrane</keyword>
<feature type="transmembrane region" description="Helical" evidence="19">
    <location>
        <begin position="290"/>
        <end position="312"/>
    </location>
</feature>
<feature type="transmembrane region" description="Helical" evidence="19">
    <location>
        <begin position="721"/>
        <end position="741"/>
    </location>
</feature>
<feature type="transmembrane region" description="Helical" evidence="19">
    <location>
        <begin position="361"/>
        <end position="388"/>
    </location>
</feature>
<feature type="transmembrane region" description="Helical" evidence="19">
    <location>
        <begin position="602"/>
        <end position="620"/>
    </location>
</feature>
<evidence type="ECO:0000313" key="21">
    <source>
        <dbReference type="EMBL" id="MDR5651451.1"/>
    </source>
</evidence>
<evidence type="ECO:0000256" key="4">
    <source>
        <dbReference type="ARBA" id="ARBA00012949"/>
    </source>
</evidence>
<feature type="transmembrane region" description="Helical" evidence="19">
    <location>
        <begin position="436"/>
        <end position="457"/>
    </location>
</feature>
<evidence type="ECO:0000256" key="11">
    <source>
        <dbReference type="ARBA" id="ARBA00022967"/>
    </source>
</evidence>
<evidence type="ECO:0000256" key="18">
    <source>
        <dbReference type="RuleBase" id="RU000370"/>
    </source>
</evidence>
<evidence type="ECO:0000256" key="6">
    <source>
        <dbReference type="ARBA" id="ARBA00022475"/>
    </source>
</evidence>
<evidence type="ECO:0000256" key="16">
    <source>
        <dbReference type="ARBA" id="ARBA00023136"/>
    </source>
</evidence>
<comment type="caution">
    <text evidence="21">The sequence shown here is derived from an EMBL/GenBank/DDBJ whole genome shotgun (WGS) entry which is preliminary data.</text>
</comment>
<reference evidence="21 22" key="1">
    <citation type="submission" date="2023-09" db="EMBL/GenBank/DDBJ databases">
        <title>Xinfangfangia sedmenti sp. nov., isolated the sedment.</title>
        <authorList>
            <person name="Xu L."/>
        </authorList>
    </citation>
    <scope>NUCLEOTIDE SEQUENCE [LARGE SCALE GENOMIC DNA]</scope>
    <source>
        <strain evidence="21 22">LG-4</strain>
    </source>
</reference>
<proteinExistence type="inferred from homology"/>
<feature type="transmembrane region" description="Helical" evidence="19">
    <location>
        <begin position="400"/>
        <end position="424"/>
    </location>
</feature>
<evidence type="ECO:0000256" key="9">
    <source>
        <dbReference type="ARBA" id="ARBA00022692"/>
    </source>
</evidence>
<evidence type="ECO:0000256" key="2">
    <source>
        <dbReference type="ARBA" id="ARBA00004673"/>
    </source>
</evidence>
<dbReference type="InterPro" id="IPR000883">
    <property type="entry name" value="Cyt_C_Oxase_1"/>
</dbReference>
<comment type="catalytic activity">
    <reaction evidence="17">
        <text>4 Fe(II)-[cytochrome c] + O2 + 8 H(+)(in) = 4 Fe(III)-[cytochrome c] + 2 H2O + 4 H(+)(out)</text>
        <dbReference type="Rhea" id="RHEA:11436"/>
        <dbReference type="Rhea" id="RHEA-COMP:10350"/>
        <dbReference type="Rhea" id="RHEA-COMP:14399"/>
        <dbReference type="ChEBI" id="CHEBI:15377"/>
        <dbReference type="ChEBI" id="CHEBI:15378"/>
        <dbReference type="ChEBI" id="CHEBI:15379"/>
        <dbReference type="ChEBI" id="CHEBI:29033"/>
        <dbReference type="ChEBI" id="CHEBI:29034"/>
        <dbReference type="EC" id="7.1.1.9"/>
    </reaction>
</comment>
<keyword evidence="6" id="KW-1003">Cell membrane</keyword>
<dbReference type="Gene3D" id="1.20.210.10">
    <property type="entry name" value="Cytochrome c oxidase-like, subunit I domain"/>
    <property type="match status" value="1"/>
</dbReference>
<keyword evidence="14" id="KW-0408">Iron</keyword>
<keyword evidence="10" id="KW-0479">Metal-binding</keyword>
<evidence type="ECO:0000256" key="1">
    <source>
        <dbReference type="ARBA" id="ARBA00004651"/>
    </source>
</evidence>
<dbReference type="InterPro" id="IPR023616">
    <property type="entry name" value="Cyt_c_oxase-like_su1_dom"/>
</dbReference>
<dbReference type="PANTHER" id="PTHR10422">
    <property type="entry name" value="CYTOCHROME C OXIDASE SUBUNIT 1"/>
    <property type="match status" value="1"/>
</dbReference>
<feature type="transmembrane region" description="Helical" evidence="19">
    <location>
        <begin position="477"/>
        <end position="499"/>
    </location>
</feature>
<evidence type="ECO:0000256" key="19">
    <source>
        <dbReference type="SAM" id="Phobius"/>
    </source>
</evidence>
<dbReference type="PANTHER" id="PTHR10422:SF35">
    <property type="entry name" value="CYTOCHROME BO(3) UBIQUINOL OXIDASE SUBUNIT 1"/>
    <property type="match status" value="1"/>
</dbReference>
<feature type="domain" description="Cytochrome oxidase subunit I profile" evidence="20">
    <location>
        <begin position="16"/>
        <end position="534"/>
    </location>
</feature>
<evidence type="ECO:0000256" key="8">
    <source>
        <dbReference type="ARBA" id="ARBA00022660"/>
    </source>
</evidence>
<comment type="similarity">
    <text evidence="3 18">Belongs to the heme-copper respiratory oxidase family.</text>
</comment>
<evidence type="ECO:0000313" key="22">
    <source>
        <dbReference type="Proteomes" id="UP001247754"/>
    </source>
</evidence>
<keyword evidence="13 19" id="KW-1133">Transmembrane helix</keyword>
<feature type="transmembrane region" description="Helical" evidence="19">
    <location>
        <begin position="126"/>
        <end position="145"/>
    </location>
</feature>
<gene>
    <name evidence="21" type="primary">ctaD</name>
    <name evidence="21" type="ORF">RGD00_02465</name>
</gene>
<dbReference type="SUPFAM" id="SSF81442">
    <property type="entry name" value="Cytochrome c oxidase subunit I-like"/>
    <property type="match status" value="1"/>
</dbReference>
<evidence type="ECO:0000256" key="3">
    <source>
        <dbReference type="ARBA" id="ARBA00009578"/>
    </source>
</evidence>
<dbReference type="Pfam" id="PF00115">
    <property type="entry name" value="COX1"/>
    <property type="match status" value="1"/>
</dbReference>
<protein>
    <recommendedName>
        <fullName evidence="4">cytochrome-c oxidase</fullName>
        <ecNumber evidence="4">7.1.1.9</ecNumber>
    </recommendedName>
</protein>
<feature type="transmembrane region" description="Helical" evidence="19">
    <location>
        <begin position="169"/>
        <end position="195"/>
    </location>
</feature>
<evidence type="ECO:0000256" key="12">
    <source>
        <dbReference type="ARBA" id="ARBA00022982"/>
    </source>
</evidence>
<feature type="transmembrane region" description="Helical" evidence="19">
    <location>
        <begin position="324"/>
        <end position="349"/>
    </location>
</feature>
<keyword evidence="8 18" id="KW-0679">Respiratory chain</keyword>
<feature type="transmembrane region" description="Helical" evidence="19">
    <location>
        <begin position="753"/>
        <end position="775"/>
    </location>
</feature>
<dbReference type="InterPro" id="IPR023615">
    <property type="entry name" value="Cyt_c_Oxase_su1_BS"/>
</dbReference>
<feature type="transmembrane region" description="Helical" evidence="19">
    <location>
        <begin position="253"/>
        <end position="278"/>
    </location>
</feature>
<accession>A0ABU1F3K0</accession>
<feature type="transmembrane region" description="Helical" evidence="19">
    <location>
        <begin position="693"/>
        <end position="714"/>
    </location>
</feature>
<keyword evidence="11" id="KW-1278">Translocase</keyword>
<keyword evidence="7 18" id="KW-0349">Heme</keyword>
<evidence type="ECO:0000256" key="5">
    <source>
        <dbReference type="ARBA" id="ARBA00022448"/>
    </source>
</evidence>
<feature type="transmembrane region" description="Helical" evidence="19">
    <location>
        <begin position="44"/>
        <end position="62"/>
    </location>
</feature>
<keyword evidence="16 19" id="KW-0472">Membrane</keyword>
<evidence type="ECO:0000259" key="20">
    <source>
        <dbReference type="PROSITE" id="PS50855"/>
    </source>
</evidence>
<keyword evidence="5 18" id="KW-0813">Transport</keyword>
<feature type="transmembrane region" description="Helical" evidence="19">
    <location>
        <begin position="207"/>
        <end position="233"/>
    </location>
</feature>
<dbReference type="RefSeq" id="WP_310455612.1">
    <property type="nucleotide sequence ID" value="NZ_JAVKPH010000002.1"/>
</dbReference>
<keyword evidence="15" id="KW-0186">Copper</keyword>
<dbReference type="PRINTS" id="PR01165">
    <property type="entry name" value="CYCOXIDASEI"/>
</dbReference>
<dbReference type="Proteomes" id="UP001247754">
    <property type="component" value="Unassembled WGS sequence"/>
</dbReference>
<dbReference type="InterPro" id="IPR036927">
    <property type="entry name" value="Cyt_c_oxase-like_su1_sf"/>
</dbReference>
<dbReference type="NCBIfam" id="TIGR02891">
    <property type="entry name" value="CtaD_CoxA"/>
    <property type="match status" value="1"/>
</dbReference>
<dbReference type="EC" id="7.1.1.9" evidence="4"/>
<evidence type="ECO:0000256" key="14">
    <source>
        <dbReference type="ARBA" id="ARBA00023004"/>
    </source>
</evidence>